<dbReference type="CDD" id="cd09725">
    <property type="entry name" value="Cas2_I_II_III"/>
    <property type="match status" value="1"/>
</dbReference>
<dbReference type="InterPro" id="IPR021127">
    <property type="entry name" value="CRISPR_associated_Cas2"/>
</dbReference>
<keyword evidence="7 9" id="KW-0460">Magnesium</keyword>
<comment type="function">
    <text evidence="9">CRISPR (clustered regularly interspaced short palindromic repeat), is an adaptive immune system that provides protection against mobile genetic elements (viruses, transposable elements and conjugative plasmids). CRISPR clusters contain sequences complementary to antecedent mobile elements and target invading nucleic acids. CRISPR clusters are transcribed and processed into CRISPR RNA (crRNA). Functions as a ssRNA-specific endoribonuclease. Involved in the integration of spacer DNA into the CRISPR cassette.</text>
</comment>
<evidence type="ECO:0000256" key="4">
    <source>
        <dbReference type="ARBA" id="ARBA00022723"/>
    </source>
</evidence>
<sequence length="92" mass="10539">MLTLISYDVVIDKRRTQVMKYLLGYGSRVQYSVFECDLTAEQFATVQRDIARLIDAQTDSVRCYRLDTGAIKQIRILGRGQVTTLPPYYLVG</sequence>
<evidence type="ECO:0000313" key="12">
    <source>
        <dbReference type="Proteomes" id="UP000050509"/>
    </source>
</evidence>
<keyword evidence="4 9" id="KW-0479">Metal-binding</keyword>
<evidence type="ECO:0000256" key="1">
    <source>
        <dbReference type="ARBA" id="ARBA00001946"/>
    </source>
</evidence>
<keyword evidence="6 9" id="KW-0378">Hydrolase</keyword>
<feature type="binding site" evidence="9">
    <location>
        <position position="8"/>
    </location>
    <ligand>
        <name>Mg(2+)</name>
        <dbReference type="ChEBI" id="CHEBI:18420"/>
        <note>catalytic</note>
    </ligand>
</feature>
<dbReference type="NCBIfam" id="TIGR01573">
    <property type="entry name" value="cas2"/>
    <property type="match status" value="1"/>
</dbReference>
<organism evidence="11 12">
    <name type="scientific">Kouleothrix aurantiaca</name>
    <dbReference type="NCBI Taxonomy" id="186479"/>
    <lineage>
        <taxon>Bacteria</taxon>
        <taxon>Bacillati</taxon>
        <taxon>Chloroflexota</taxon>
        <taxon>Chloroflexia</taxon>
        <taxon>Chloroflexales</taxon>
        <taxon>Roseiflexineae</taxon>
        <taxon>Roseiflexaceae</taxon>
        <taxon>Kouleothrix</taxon>
    </lineage>
</organism>
<dbReference type="EC" id="3.1.-.-" evidence="9"/>
<name>A0A0P9DCU6_9CHLR</name>
<dbReference type="GO" id="GO:0004521">
    <property type="term" value="F:RNA endonuclease activity"/>
    <property type="evidence" value="ECO:0007669"/>
    <property type="project" value="UniProtKB-UniRule"/>
</dbReference>
<keyword evidence="12" id="KW-1185">Reference proteome</keyword>
<evidence type="ECO:0000256" key="2">
    <source>
        <dbReference type="ARBA" id="ARBA00009959"/>
    </source>
</evidence>
<dbReference type="PANTHER" id="PTHR34405">
    <property type="entry name" value="CRISPR-ASSOCIATED ENDORIBONUCLEASE CAS2"/>
    <property type="match status" value="1"/>
</dbReference>
<comment type="subunit">
    <text evidence="9">Homodimer, forms a heterotetramer with a Cas1 homodimer.</text>
</comment>
<dbReference type="GO" id="GO:0043571">
    <property type="term" value="P:maintenance of CRISPR repeat elements"/>
    <property type="evidence" value="ECO:0007669"/>
    <property type="project" value="UniProtKB-UniRule"/>
</dbReference>
<evidence type="ECO:0000256" key="8">
    <source>
        <dbReference type="ARBA" id="ARBA00023118"/>
    </source>
</evidence>
<dbReference type="GO" id="GO:0046872">
    <property type="term" value="F:metal ion binding"/>
    <property type="evidence" value="ECO:0007669"/>
    <property type="project" value="UniProtKB-UniRule"/>
</dbReference>
<protein>
    <recommendedName>
        <fullName evidence="9">CRISPR-associated endoribonuclease Cas2</fullName>
        <ecNumber evidence="9">3.1.-.-</ecNumber>
    </recommendedName>
</protein>
<comment type="cofactor">
    <cofactor evidence="1 9">
        <name>Mg(2+)</name>
        <dbReference type="ChEBI" id="CHEBI:18420"/>
    </cofactor>
</comment>
<dbReference type="InterPro" id="IPR019199">
    <property type="entry name" value="Virulence_VapD/CRISPR_Cas2"/>
</dbReference>
<dbReference type="EMBL" id="LJCR01001418">
    <property type="protein sequence ID" value="KPV50392.1"/>
    <property type="molecule type" value="Genomic_DNA"/>
</dbReference>
<gene>
    <name evidence="9" type="primary">cas2</name>
    <name evidence="11" type="ORF">SE17_27220</name>
</gene>
<dbReference type="Gene3D" id="3.30.70.240">
    <property type="match status" value="1"/>
</dbReference>
<evidence type="ECO:0000256" key="10">
    <source>
        <dbReference type="PIRNR" id="PIRNR032582"/>
    </source>
</evidence>
<evidence type="ECO:0000256" key="9">
    <source>
        <dbReference type="HAMAP-Rule" id="MF_01471"/>
    </source>
</evidence>
<keyword evidence="5 9" id="KW-0255">Endonuclease</keyword>
<dbReference type="Proteomes" id="UP000050509">
    <property type="component" value="Unassembled WGS sequence"/>
</dbReference>
<dbReference type="GO" id="GO:0051607">
    <property type="term" value="P:defense response to virus"/>
    <property type="evidence" value="ECO:0007669"/>
    <property type="project" value="UniProtKB-UniRule"/>
</dbReference>
<comment type="caution">
    <text evidence="11">The sequence shown here is derived from an EMBL/GenBank/DDBJ whole genome shotgun (WGS) entry which is preliminary data.</text>
</comment>
<dbReference type="HAMAP" id="MF_01471">
    <property type="entry name" value="Cas2"/>
    <property type="match status" value="1"/>
</dbReference>
<keyword evidence="8 9" id="KW-0051">Antiviral defense</keyword>
<keyword evidence="3 9" id="KW-0540">Nuclease</keyword>
<accession>A0A0P9DCU6</accession>
<dbReference type="SUPFAM" id="SSF143430">
    <property type="entry name" value="TTP0101/SSO1404-like"/>
    <property type="match status" value="1"/>
</dbReference>
<dbReference type="PATRIC" id="fig|186479.3.peg.1738"/>
<evidence type="ECO:0000256" key="6">
    <source>
        <dbReference type="ARBA" id="ARBA00022801"/>
    </source>
</evidence>
<dbReference type="Pfam" id="PF09827">
    <property type="entry name" value="CRISPR_Cas2"/>
    <property type="match status" value="1"/>
</dbReference>
<dbReference type="PANTHER" id="PTHR34405:SF3">
    <property type="entry name" value="CRISPR-ASSOCIATED ENDORIBONUCLEASE CAS2 3"/>
    <property type="match status" value="1"/>
</dbReference>
<dbReference type="GO" id="GO:0016787">
    <property type="term" value="F:hydrolase activity"/>
    <property type="evidence" value="ECO:0007669"/>
    <property type="project" value="UniProtKB-KW"/>
</dbReference>
<evidence type="ECO:0000256" key="5">
    <source>
        <dbReference type="ARBA" id="ARBA00022759"/>
    </source>
</evidence>
<reference evidence="11 12" key="1">
    <citation type="submission" date="2015-09" db="EMBL/GenBank/DDBJ databases">
        <title>Draft genome sequence of Kouleothrix aurantiaca JCM 19913.</title>
        <authorList>
            <person name="Hemp J."/>
        </authorList>
    </citation>
    <scope>NUCLEOTIDE SEQUENCE [LARGE SCALE GENOMIC DNA]</scope>
    <source>
        <strain evidence="11 12">COM-B</strain>
    </source>
</reference>
<evidence type="ECO:0000256" key="3">
    <source>
        <dbReference type="ARBA" id="ARBA00022722"/>
    </source>
</evidence>
<comment type="similarity">
    <text evidence="2 9 10">Belongs to the CRISPR-associated endoribonuclease Cas2 protein family.</text>
</comment>
<dbReference type="AlphaFoldDB" id="A0A0P9DCU6"/>
<evidence type="ECO:0000313" key="11">
    <source>
        <dbReference type="EMBL" id="KPV50392.1"/>
    </source>
</evidence>
<evidence type="ECO:0000256" key="7">
    <source>
        <dbReference type="ARBA" id="ARBA00022842"/>
    </source>
</evidence>
<proteinExistence type="inferred from homology"/>
<dbReference type="PIRSF" id="PIRSF032582">
    <property type="entry name" value="Cas2"/>
    <property type="match status" value="1"/>
</dbReference>